<proteinExistence type="inferred from homology"/>
<accession>A0A182IJE5</accession>
<evidence type="ECO:0000313" key="10">
    <source>
        <dbReference type="EnsemblMetazoa" id="AATE000284-PA.1"/>
    </source>
</evidence>
<feature type="region of interest" description="Disordered" evidence="9">
    <location>
        <begin position="1"/>
        <end position="139"/>
    </location>
</feature>
<feature type="compositionally biased region" description="Polar residues" evidence="9">
    <location>
        <begin position="376"/>
        <end position="385"/>
    </location>
</feature>
<evidence type="ECO:0000256" key="6">
    <source>
        <dbReference type="ARBA" id="ARBA00022553"/>
    </source>
</evidence>
<evidence type="ECO:0000256" key="2">
    <source>
        <dbReference type="ARBA" id="ARBA00009801"/>
    </source>
</evidence>
<dbReference type="InterPro" id="IPR040309">
    <property type="entry name" value="Naf1"/>
</dbReference>
<dbReference type="EnsemblMetazoa" id="AATE000284-RA">
    <property type="protein sequence ID" value="AATE000284-PA.1"/>
    <property type="gene ID" value="AATE000284"/>
</dbReference>
<reference evidence="10" key="1">
    <citation type="submission" date="2022-08" db="UniProtKB">
        <authorList>
            <consortium name="EnsemblMetazoa"/>
        </authorList>
    </citation>
    <scope>IDENTIFICATION</scope>
    <source>
        <strain evidence="10">EBRO</strain>
    </source>
</reference>
<feature type="region of interest" description="Disordered" evidence="9">
    <location>
        <begin position="306"/>
        <end position="385"/>
    </location>
</feature>
<dbReference type="GO" id="GO:0001522">
    <property type="term" value="P:pseudouridine synthesis"/>
    <property type="evidence" value="ECO:0007669"/>
    <property type="project" value="InterPro"/>
</dbReference>
<dbReference type="Gene3D" id="2.40.10.230">
    <property type="entry name" value="Probable tRNA pseudouridine synthase domain"/>
    <property type="match status" value="1"/>
</dbReference>
<feature type="compositionally biased region" description="Polar residues" evidence="9">
    <location>
        <begin position="338"/>
        <end position="347"/>
    </location>
</feature>
<dbReference type="AlphaFoldDB" id="A0A182IJE5"/>
<keyword evidence="6" id="KW-0597">Phosphoprotein</keyword>
<feature type="compositionally biased region" description="Basic and acidic residues" evidence="9">
    <location>
        <begin position="28"/>
        <end position="38"/>
    </location>
</feature>
<organism evidence="10">
    <name type="scientific">Anopheles atroparvus</name>
    <name type="common">European mosquito</name>
    <dbReference type="NCBI Taxonomy" id="41427"/>
    <lineage>
        <taxon>Eukaryota</taxon>
        <taxon>Metazoa</taxon>
        <taxon>Ecdysozoa</taxon>
        <taxon>Arthropoda</taxon>
        <taxon>Hexapoda</taxon>
        <taxon>Insecta</taxon>
        <taxon>Pterygota</taxon>
        <taxon>Neoptera</taxon>
        <taxon>Endopterygota</taxon>
        <taxon>Diptera</taxon>
        <taxon>Nematocera</taxon>
        <taxon>Culicoidea</taxon>
        <taxon>Culicidae</taxon>
        <taxon>Anophelinae</taxon>
        <taxon>Anopheles</taxon>
    </lineage>
</organism>
<dbReference type="GO" id="GO:0043489">
    <property type="term" value="P:RNA stabilization"/>
    <property type="evidence" value="ECO:0007669"/>
    <property type="project" value="UniProtKB-ARBA"/>
</dbReference>
<name>A0A182IJE5_ANOAO</name>
<sequence length="385" mass="42674">MEVEDPTENIPSIDAVQDPKAPPGTDNEAAKEEERPCADENLMPPPSVAPKAAACSMEVEEPRGNAPSTETINDQIAEQQQLESEAVEKINSTSLSLLSQYSGSSESESEDTDASKSKQQSSSSSSSDESEDEVKEPVLRSTYRKCEDAILVSDAETMDTIAASSDDDEEESQSQAPLRTKGEMLIDELPHIEELTITVPETECKAIGLVDSVVAQIVLVQSIPGVELLNLETVLFLDRGKRPLGKIFDVIGQVNCPIYCVLFNSNQEVVSRNITVGMQVYCAPRTEHTSFIILSELMRYKGSDASWMNDNEPPPHMVEYSDDEAEKTAKRNRKKKSNVNGEQSGETSSQHSQPDRQQQSHQHHHRQEQQHQRQQTTIWTTSTEQ</sequence>
<keyword evidence="5" id="KW-0698">rRNA processing</keyword>
<dbReference type="STRING" id="41427.A0A182IJE5"/>
<keyword evidence="7" id="KW-0694">RNA-binding</keyword>
<evidence type="ECO:0000256" key="1">
    <source>
        <dbReference type="ARBA" id="ARBA00004123"/>
    </source>
</evidence>
<feature type="compositionally biased region" description="Low complexity" evidence="9">
    <location>
        <begin position="92"/>
        <end position="106"/>
    </location>
</feature>
<dbReference type="InterPro" id="IPR038664">
    <property type="entry name" value="Gar1/Naf1_Cbf5-bd_sf"/>
</dbReference>
<feature type="compositionally biased region" description="Low complexity" evidence="9">
    <location>
        <begin position="117"/>
        <end position="127"/>
    </location>
</feature>
<dbReference type="InterPro" id="IPR007504">
    <property type="entry name" value="H/ACA_rnp_Gar1/Naf1"/>
</dbReference>
<evidence type="ECO:0000256" key="3">
    <source>
        <dbReference type="ARBA" id="ARBA00021438"/>
    </source>
</evidence>
<dbReference type="Pfam" id="PF04410">
    <property type="entry name" value="Gar1"/>
    <property type="match status" value="1"/>
</dbReference>
<feature type="compositionally biased region" description="Low complexity" evidence="9">
    <location>
        <begin position="348"/>
        <end position="360"/>
    </location>
</feature>
<dbReference type="FunFam" id="2.40.10.230:FF:000002">
    <property type="entry name" value="H/ACA ribonucleoprotein complex non-core subunit NAF1"/>
    <property type="match status" value="1"/>
</dbReference>
<evidence type="ECO:0000256" key="7">
    <source>
        <dbReference type="ARBA" id="ARBA00022884"/>
    </source>
</evidence>
<keyword evidence="8" id="KW-0539">Nucleus</keyword>
<dbReference type="GO" id="GO:0006364">
    <property type="term" value="P:rRNA processing"/>
    <property type="evidence" value="ECO:0007669"/>
    <property type="project" value="UniProtKB-KW"/>
</dbReference>
<dbReference type="GO" id="GO:0005634">
    <property type="term" value="C:nucleus"/>
    <property type="evidence" value="ECO:0007669"/>
    <property type="project" value="UniProtKB-SubCell"/>
</dbReference>
<dbReference type="InterPro" id="IPR009000">
    <property type="entry name" value="Transl_B-barrel_sf"/>
</dbReference>
<feature type="compositionally biased region" description="Polar residues" evidence="9">
    <location>
        <begin position="66"/>
        <end position="83"/>
    </location>
</feature>
<evidence type="ECO:0000256" key="8">
    <source>
        <dbReference type="ARBA" id="ARBA00023242"/>
    </source>
</evidence>
<evidence type="ECO:0000256" key="5">
    <source>
        <dbReference type="ARBA" id="ARBA00022552"/>
    </source>
</evidence>
<dbReference type="SUPFAM" id="SSF50447">
    <property type="entry name" value="Translation proteins"/>
    <property type="match status" value="1"/>
</dbReference>
<protein>
    <recommendedName>
        <fullName evidence="3">H/ACA ribonucleoprotein complex non-core subunit NAF1</fullName>
    </recommendedName>
</protein>
<dbReference type="PANTHER" id="PTHR31633:SF1">
    <property type="entry name" value="H_ACA RIBONUCLEOPROTEIN COMPLEX NON-CORE SUBUNIT NAF1"/>
    <property type="match status" value="1"/>
</dbReference>
<keyword evidence="4" id="KW-0690">Ribosome biogenesis</keyword>
<comment type="subcellular location">
    <subcellularLocation>
        <location evidence="1">Nucleus</location>
    </subcellularLocation>
</comment>
<dbReference type="VEuPathDB" id="VectorBase:AATE000284"/>
<dbReference type="GO" id="GO:0000493">
    <property type="term" value="P:box H/ACA snoRNP assembly"/>
    <property type="evidence" value="ECO:0007669"/>
    <property type="project" value="InterPro"/>
</dbReference>
<comment type="similarity">
    <text evidence="2">Belongs to the NAF1 family.</text>
</comment>
<dbReference type="GO" id="GO:0005732">
    <property type="term" value="C:sno(s)RNA-containing ribonucleoprotein complex"/>
    <property type="evidence" value="ECO:0007669"/>
    <property type="project" value="InterPro"/>
</dbReference>
<dbReference type="PANTHER" id="PTHR31633">
    <property type="entry name" value="H/ACA RIBONUCLEOPROTEIN COMPLEX NON-CORE SUBUNIT NAF1"/>
    <property type="match status" value="1"/>
</dbReference>
<evidence type="ECO:0000256" key="9">
    <source>
        <dbReference type="SAM" id="MobiDB-lite"/>
    </source>
</evidence>
<dbReference type="GO" id="GO:0003723">
    <property type="term" value="F:RNA binding"/>
    <property type="evidence" value="ECO:0007669"/>
    <property type="project" value="UniProtKB-KW"/>
</dbReference>
<evidence type="ECO:0000256" key="4">
    <source>
        <dbReference type="ARBA" id="ARBA00022517"/>
    </source>
</evidence>